<dbReference type="PRINTS" id="PR00205">
    <property type="entry name" value="CADHERIN"/>
</dbReference>
<dbReference type="Proteomes" id="UP001413721">
    <property type="component" value="Unassembled WGS sequence"/>
</dbReference>
<dbReference type="SMART" id="SM00112">
    <property type="entry name" value="CA"/>
    <property type="match status" value="10"/>
</dbReference>
<feature type="non-terminal residue" evidence="4">
    <location>
        <position position="1"/>
    </location>
</feature>
<dbReference type="InterPro" id="IPR015919">
    <property type="entry name" value="Cadherin-like_sf"/>
</dbReference>
<keyword evidence="2" id="KW-1133">Transmembrane helix</keyword>
<comment type="caution">
    <text evidence="4">The sequence shown here is derived from an EMBL/GenBank/DDBJ whole genome shotgun (WGS) entry which is preliminary data.</text>
</comment>
<keyword evidence="2" id="KW-0472">Membrane</keyword>
<dbReference type="PANTHER" id="PTHR24026">
    <property type="entry name" value="FAT ATYPICAL CADHERIN-RELATED"/>
    <property type="match status" value="1"/>
</dbReference>
<protein>
    <recommendedName>
        <fullName evidence="3">Cadherin domain-containing protein</fullName>
    </recommendedName>
</protein>
<evidence type="ECO:0000256" key="2">
    <source>
        <dbReference type="ARBA" id="ARBA00022989"/>
    </source>
</evidence>
<evidence type="ECO:0000313" key="4">
    <source>
        <dbReference type="EMBL" id="MEN2991893.1"/>
    </source>
</evidence>
<feature type="domain" description="Cadherin" evidence="3">
    <location>
        <begin position="507"/>
        <end position="549"/>
    </location>
</feature>
<dbReference type="SMART" id="SM00736">
    <property type="entry name" value="CADG"/>
    <property type="match status" value="3"/>
</dbReference>
<keyword evidence="1" id="KW-0812">Transmembrane</keyword>
<reference evidence="4 5" key="1">
    <citation type="submission" date="2024-03" db="EMBL/GenBank/DDBJ databases">
        <title>High-quality draft genome sequencing of Tistrella sp. BH-R2-4.</title>
        <authorList>
            <person name="Dong C."/>
        </authorList>
    </citation>
    <scope>NUCLEOTIDE SEQUENCE [LARGE SCALE GENOMIC DNA]</scope>
    <source>
        <strain evidence="4 5">BH-R2-4</strain>
    </source>
</reference>
<proteinExistence type="predicted"/>
<dbReference type="PANTHER" id="PTHR24026:SF126">
    <property type="entry name" value="PROTOCADHERIN FAT 4"/>
    <property type="match status" value="1"/>
</dbReference>
<organism evidence="4 5">
    <name type="scientific">Tistrella arctica</name>
    <dbReference type="NCBI Taxonomy" id="3133430"/>
    <lineage>
        <taxon>Bacteria</taxon>
        <taxon>Pseudomonadati</taxon>
        <taxon>Pseudomonadota</taxon>
        <taxon>Alphaproteobacteria</taxon>
        <taxon>Geminicoccales</taxon>
        <taxon>Geminicoccaceae</taxon>
        <taxon>Tistrella</taxon>
    </lineage>
</organism>
<evidence type="ECO:0000256" key="1">
    <source>
        <dbReference type="ARBA" id="ARBA00022692"/>
    </source>
</evidence>
<evidence type="ECO:0000313" key="5">
    <source>
        <dbReference type="Proteomes" id="UP001413721"/>
    </source>
</evidence>
<dbReference type="InterPro" id="IPR002126">
    <property type="entry name" value="Cadherin-like_dom"/>
</dbReference>
<feature type="domain" description="Cadherin" evidence="3">
    <location>
        <begin position="76"/>
        <end position="174"/>
    </location>
</feature>
<sequence>VTVGGTATSRTLSGTVTAINAFIAANGVSFTPAANATADVTLTVTVNDGGNTGTGGALTDSATITLDVTAVNDAPGQPSLAGNVVAENAAGAVIGTVTGTDPDVGDTLTFTVDDDRFEIVGGSLKLKDGVALDYESEPTVDLVITATDGGGLTNTRAVTITVTDVNEAPATPIWSGVPVAENDAGAVIGMVTGTDPDAGDTLTFTVDDDRFEIVDGTLKLKDGVALDYESEPSIDLEITATDGDGMRARRVETIFVNNVNEAPATPVWSGSTVAENDAGAMLGTVTGTDPDAGDTLTFTVDDDRFEIVDGSLKLKDGVALDYETEPSVALVITATDSDGLTNTANITVTVVDDGIVAPTPVLSGGIVAENAAGAVIGTLPDNDGGSYAIDDDRFEVIDVAGVFTLKLKDGVSLDREVAAEISLRLTATGADGGTAAADVLVRVTNVNEAPSAPVLTGTAVAENAAGAVIGTIATSDPDVGDSLTITVDDDRFEVAGGVLKLKDGVALDHEAAATVDLVITVTDAGGLTASDAVTITVGDVNEAPTAPVLTGNTVAENAPGASVGTVTTSDPDAADSVTLAVDDARFEIVSGVLKLRDGIALDHEAASDITLVLTATDLAGLATTSLVTIAVGDVNEAPAAPVLSAQTVAENLPGASVGSVDVTDPDAGDIVTLTVDDARFEIVDGLLKLRDGVSLDFETEATVDLVITATDAGGLSSTAAYTITVVDDGVTPVVPVLSSSTVAENAAGAVVGTLPDPAGGSYTVNDARFEIVEDGGIQTLKLKDGVSLDREAASSIPLIITATGADGGTLDAALTITVTDVNEAPAAPVLDATTVAENRPGATIGRVTGTDPDAPASSNGQLTFTVGDARFEIAGGVLKLKDGVALDHEAAGTIGLVITATDGGGLTASRAVTITVTNVNEAPAAPVITGDTVAENAAGAVIGTVTATDPDAGDTLSFTVDDDRFEVVDGQLKLKDGVSLDHETAATVDLVVTVADANGLTASTSLTVSVSDVNEAPTAPVLSGNAVAENNPGAVIGTVTSGDVDAGDTVELT</sequence>
<accession>A0ABU9YSU9</accession>
<dbReference type="Gene3D" id="2.60.40.60">
    <property type="entry name" value="Cadherins"/>
    <property type="match status" value="8"/>
</dbReference>
<dbReference type="PROSITE" id="PS50268">
    <property type="entry name" value="CADHERIN_2"/>
    <property type="match status" value="8"/>
</dbReference>
<dbReference type="InterPro" id="IPR006644">
    <property type="entry name" value="Cadg"/>
</dbReference>
<dbReference type="EMBL" id="JBBKTW010000018">
    <property type="protein sequence ID" value="MEN2991893.1"/>
    <property type="molecule type" value="Genomic_DNA"/>
</dbReference>
<feature type="domain" description="Cadherin" evidence="3">
    <location>
        <begin position="185"/>
        <end position="268"/>
    </location>
</feature>
<feature type="domain" description="Cadherin" evidence="3">
    <location>
        <begin position="328"/>
        <end position="455"/>
    </location>
</feature>
<feature type="domain" description="Cadherin" evidence="3">
    <location>
        <begin position="553"/>
        <end position="643"/>
    </location>
</feature>
<name>A0ABU9YSU9_9PROT</name>
<keyword evidence="5" id="KW-1185">Reference proteome</keyword>
<dbReference type="CDD" id="cd11304">
    <property type="entry name" value="Cadherin_repeat"/>
    <property type="match status" value="10"/>
</dbReference>
<dbReference type="SUPFAM" id="SSF49313">
    <property type="entry name" value="Cadherin-like"/>
    <property type="match status" value="8"/>
</dbReference>
<feature type="domain" description="Cadherin" evidence="3">
    <location>
        <begin position="827"/>
        <end position="928"/>
    </location>
</feature>
<feature type="domain" description="Cadherin" evidence="3">
    <location>
        <begin position="939"/>
        <end position="1022"/>
    </location>
</feature>
<gene>
    <name evidence="4" type="ORF">WG926_26515</name>
</gene>
<evidence type="ECO:0000259" key="3">
    <source>
        <dbReference type="PROSITE" id="PS50268"/>
    </source>
</evidence>
<feature type="domain" description="Cadherin" evidence="3">
    <location>
        <begin position="703"/>
        <end position="830"/>
    </location>
</feature>
<feature type="non-terminal residue" evidence="4">
    <location>
        <position position="1053"/>
    </location>
</feature>